<protein>
    <recommendedName>
        <fullName evidence="7">Glycosyltransferase 2-like domain-containing protein</fullName>
    </recommendedName>
</protein>
<dbReference type="PANTHER" id="PTHR43646:SF2">
    <property type="entry name" value="GLYCOSYLTRANSFERASE 2-LIKE DOMAIN-CONTAINING PROTEIN"/>
    <property type="match status" value="1"/>
</dbReference>
<keyword evidence="2" id="KW-1003">Cell membrane</keyword>
<evidence type="ECO:0000313" key="9">
    <source>
        <dbReference type="Proteomes" id="UP000240638"/>
    </source>
</evidence>
<dbReference type="InterPro" id="IPR029044">
    <property type="entry name" value="Nucleotide-diphossugar_trans"/>
</dbReference>
<evidence type="ECO:0000256" key="6">
    <source>
        <dbReference type="SAM" id="Phobius"/>
    </source>
</evidence>
<comment type="subcellular location">
    <subcellularLocation>
        <location evidence="1">Cell membrane</location>
    </subcellularLocation>
</comment>
<feature type="domain" description="Glycosyltransferase 2-like" evidence="7">
    <location>
        <begin position="15"/>
        <end position="131"/>
    </location>
</feature>
<dbReference type="InterPro" id="IPR001173">
    <property type="entry name" value="Glyco_trans_2-like"/>
</dbReference>
<evidence type="ECO:0000256" key="2">
    <source>
        <dbReference type="ARBA" id="ARBA00022475"/>
    </source>
</evidence>
<reference evidence="8 9" key="1">
    <citation type="submission" date="2018-03" db="EMBL/GenBank/DDBJ databases">
        <title>Whole genome analyses suggest that Burkholderia sensu lato contains two further novel genera in the rhizoxinica-symbiotica group Mycetohabitans gen. nov., and Trinickia gen. nov.: implications for the evolution of diazotrophy and nodulation in the Burkholderiaceae.</title>
        <authorList>
            <person name="Estrada De Los Santos P."/>
            <person name="Palmer M."/>
            <person name="Chavez-Ramirez B."/>
            <person name="Steenkamp E.T."/>
            <person name="Hirsch A.M."/>
            <person name="Manyaka P."/>
            <person name="Maluk M."/>
            <person name="Lafos M."/>
            <person name="Crook M."/>
            <person name="Gross E."/>
            <person name="Simon M.F."/>
            <person name="Bueno Dos Reis Junior F."/>
            <person name="Poole P.S."/>
            <person name="Venter S.N."/>
            <person name="James E.K."/>
        </authorList>
    </citation>
    <scope>NUCLEOTIDE SEQUENCE [LARGE SCALE GENOMIC DNA]</scope>
    <source>
        <strain evidence="8 9">JPY-366</strain>
    </source>
</reference>
<dbReference type="SUPFAM" id="SSF53448">
    <property type="entry name" value="Nucleotide-diphospho-sugar transferases"/>
    <property type="match status" value="1"/>
</dbReference>
<keyword evidence="6" id="KW-0812">Transmembrane</keyword>
<dbReference type="PANTHER" id="PTHR43646">
    <property type="entry name" value="GLYCOSYLTRANSFERASE"/>
    <property type="match status" value="1"/>
</dbReference>
<keyword evidence="4" id="KW-0808">Transferase</keyword>
<evidence type="ECO:0000313" key="8">
    <source>
        <dbReference type="EMBL" id="PTB20711.1"/>
    </source>
</evidence>
<proteinExistence type="predicted"/>
<dbReference type="GO" id="GO:0005886">
    <property type="term" value="C:plasma membrane"/>
    <property type="evidence" value="ECO:0007669"/>
    <property type="project" value="UniProtKB-SubCell"/>
</dbReference>
<comment type="caution">
    <text evidence="8">The sequence shown here is derived from an EMBL/GenBank/DDBJ whole genome shotgun (WGS) entry which is preliminary data.</text>
</comment>
<dbReference type="RefSeq" id="WP_107151027.1">
    <property type="nucleotide sequence ID" value="NZ_PYUC01000005.1"/>
</dbReference>
<evidence type="ECO:0000256" key="1">
    <source>
        <dbReference type="ARBA" id="ARBA00004236"/>
    </source>
</evidence>
<gene>
    <name evidence="8" type="ORF">C9I57_12900</name>
</gene>
<dbReference type="GO" id="GO:0016757">
    <property type="term" value="F:glycosyltransferase activity"/>
    <property type="evidence" value="ECO:0007669"/>
    <property type="project" value="UniProtKB-KW"/>
</dbReference>
<name>A0A2T3XW33_9BURK</name>
<dbReference type="EMBL" id="PYUC01000005">
    <property type="protein sequence ID" value="PTB20711.1"/>
    <property type="molecule type" value="Genomic_DNA"/>
</dbReference>
<keyword evidence="6" id="KW-1133">Transmembrane helix</keyword>
<dbReference type="Proteomes" id="UP000240638">
    <property type="component" value="Unassembled WGS sequence"/>
</dbReference>
<dbReference type="Gene3D" id="3.90.550.10">
    <property type="entry name" value="Spore Coat Polysaccharide Biosynthesis Protein SpsA, Chain A"/>
    <property type="match status" value="1"/>
</dbReference>
<dbReference type="Pfam" id="PF00535">
    <property type="entry name" value="Glycos_transf_2"/>
    <property type="match status" value="1"/>
</dbReference>
<keyword evidence="3" id="KW-0328">Glycosyltransferase</keyword>
<feature type="transmembrane region" description="Helical" evidence="6">
    <location>
        <begin position="220"/>
        <end position="240"/>
    </location>
</feature>
<evidence type="ECO:0000256" key="4">
    <source>
        <dbReference type="ARBA" id="ARBA00022679"/>
    </source>
</evidence>
<sequence>MSKSAVMNIRRVDFSVVVPCHNEAAYIGNLLHDLTKQTIGLQQFEVILVDNSSSDATSEVIWEFARGHKELNVRLVHEYRMGVSRARNAGAAAAKGTTLVFLDADNRVSPTFLSGLSHHMHEKDSVAGTIRTLPDIADVRAFFVFWTLELIKMLLRRPFGKSYVHKSLYKDSGGYNERVALGENVEFLVRVKSLAKRNGRVFGHIRRPIYCSLRRFHKQGYFRILLPWLVAYCGFFSLQYQTMTSIEGRDPA</sequence>
<evidence type="ECO:0000256" key="5">
    <source>
        <dbReference type="ARBA" id="ARBA00023136"/>
    </source>
</evidence>
<accession>A0A2T3XW33</accession>
<dbReference type="AlphaFoldDB" id="A0A2T3XW33"/>
<evidence type="ECO:0000259" key="7">
    <source>
        <dbReference type="Pfam" id="PF00535"/>
    </source>
</evidence>
<organism evidence="8 9">
    <name type="scientific">Trinickia symbiotica</name>
    <dbReference type="NCBI Taxonomy" id="863227"/>
    <lineage>
        <taxon>Bacteria</taxon>
        <taxon>Pseudomonadati</taxon>
        <taxon>Pseudomonadota</taxon>
        <taxon>Betaproteobacteria</taxon>
        <taxon>Burkholderiales</taxon>
        <taxon>Burkholderiaceae</taxon>
        <taxon>Trinickia</taxon>
    </lineage>
</organism>
<evidence type="ECO:0000256" key="3">
    <source>
        <dbReference type="ARBA" id="ARBA00022676"/>
    </source>
</evidence>
<keyword evidence="5 6" id="KW-0472">Membrane</keyword>